<dbReference type="RefSeq" id="WP_208251829.1">
    <property type="nucleotide sequence ID" value="NZ_JAGEPF010000040.1"/>
</dbReference>
<protein>
    <submittedName>
        <fullName evidence="1">Uncharacterized protein</fullName>
    </submittedName>
</protein>
<name>A0ABS3S7I3_9ACTN</name>
<evidence type="ECO:0000313" key="2">
    <source>
        <dbReference type="Proteomes" id="UP000680206"/>
    </source>
</evidence>
<organism evidence="1 2">
    <name type="scientific">Actinomadura violacea</name>
    <dbReference type="NCBI Taxonomy" id="2819934"/>
    <lineage>
        <taxon>Bacteria</taxon>
        <taxon>Bacillati</taxon>
        <taxon>Actinomycetota</taxon>
        <taxon>Actinomycetes</taxon>
        <taxon>Streptosporangiales</taxon>
        <taxon>Thermomonosporaceae</taxon>
        <taxon>Actinomadura</taxon>
    </lineage>
</organism>
<reference evidence="1 2" key="1">
    <citation type="submission" date="2021-03" db="EMBL/GenBank/DDBJ databases">
        <title>Actinomadura violae sp. nov., isolated from lichen in Thailand.</title>
        <authorList>
            <person name="Kanchanasin P."/>
            <person name="Saeng-In P."/>
            <person name="Phongsopitanun W."/>
            <person name="Yuki M."/>
            <person name="Kudo T."/>
            <person name="Ohkuma M."/>
            <person name="Tanasupawat S."/>
        </authorList>
    </citation>
    <scope>NUCLEOTIDE SEQUENCE [LARGE SCALE GENOMIC DNA]</scope>
    <source>
        <strain evidence="1 2">LCR2-06</strain>
    </source>
</reference>
<gene>
    <name evidence="1" type="ORF">J4709_46115</name>
</gene>
<proteinExistence type="predicted"/>
<dbReference type="EMBL" id="JAGEPF010000040">
    <property type="protein sequence ID" value="MBO2464966.1"/>
    <property type="molecule type" value="Genomic_DNA"/>
</dbReference>
<accession>A0ABS3S7I3</accession>
<evidence type="ECO:0000313" key="1">
    <source>
        <dbReference type="EMBL" id="MBO2464966.1"/>
    </source>
</evidence>
<dbReference type="Proteomes" id="UP000680206">
    <property type="component" value="Unassembled WGS sequence"/>
</dbReference>
<sequence>MPHMLGTRAKVTAAPWYCCPGHTPYNPTRHALRKAKRREARTWRRALRRNAADDI</sequence>
<comment type="caution">
    <text evidence="1">The sequence shown here is derived from an EMBL/GenBank/DDBJ whole genome shotgun (WGS) entry which is preliminary data.</text>
</comment>
<keyword evidence="2" id="KW-1185">Reference proteome</keyword>